<dbReference type="RefSeq" id="WP_344156796.1">
    <property type="nucleotide sequence ID" value="NZ_BAAAQR010000015.1"/>
</dbReference>
<sequence>MTLYRACWNVVAAVLVAVGLTLALARLGVAEVLAVSIPLAGIAGLYAYLYAPAGGGGVGHVCAWALRVGIGAPAFVGLLAPLGPQALLPLVAFLAAAPSVVAWLQQRYLASERTWSSRPSFAARISDRDLAMAWQSSYVALQTTTDVRTKARIVQVRTLLLDELERRSAPSRRTRRWVASPDHLYAARTRPWDSASL</sequence>
<protein>
    <submittedName>
        <fullName evidence="2">Uncharacterized protein</fullName>
    </submittedName>
</protein>
<gene>
    <name evidence="2" type="ORF">GCM10009844_40330</name>
</gene>
<feature type="transmembrane region" description="Helical" evidence="1">
    <location>
        <begin position="61"/>
        <end position="80"/>
    </location>
</feature>
<organism evidence="2 3">
    <name type="scientific">Nocardioides koreensis</name>
    <dbReference type="NCBI Taxonomy" id="433651"/>
    <lineage>
        <taxon>Bacteria</taxon>
        <taxon>Bacillati</taxon>
        <taxon>Actinomycetota</taxon>
        <taxon>Actinomycetes</taxon>
        <taxon>Propionibacteriales</taxon>
        <taxon>Nocardioidaceae</taxon>
        <taxon>Nocardioides</taxon>
    </lineage>
</organism>
<feature type="transmembrane region" description="Helical" evidence="1">
    <location>
        <begin position="86"/>
        <end position="104"/>
    </location>
</feature>
<proteinExistence type="predicted"/>
<dbReference type="EMBL" id="BAAAQR010000015">
    <property type="protein sequence ID" value="GAA2154458.1"/>
    <property type="molecule type" value="Genomic_DNA"/>
</dbReference>
<reference evidence="2 3" key="1">
    <citation type="journal article" date="2019" name="Int. J. Syst. Evol. Microbiol.">
        <title>The Global Catalogue of Microorganisms (GCM) 10K type strain sequencing project: providing services to taxonomists for standard genome sequencing and annotation.</title>
        <authorList>
            <consortium name="The Broad Institute Genomics Platform"/>
            <consortium name="The Broad Institute Genome Sequencing Center for Infectious Disease"/>
            <person name="Wu L."/>
            <person name="Ma J."/>
        </authorList>
    </citation>
    <scope>NUCLEOTIDE SEQUENCE [LARGE SCALE GENOMIC DNA]</scope>
    <source>
        <strain evidence="2 3">JCM 16022</strain>
    </source>
</reference>
<feature type="transmembrane region" description="Helical" evidence="1">
    <location>
        <begin position="32"/>
        <end position="49"/>
    </location>
</feature>
<comment type="caution">
    <text evidence="2">The sequence shown here is derived from an EMBL/GenBank/DDBJ whole genome shotgun (WGS) entry which is preliminary data.</text>
</comment>
<keyword evidence="3" id="KW-1185">Reference proteome</keyword>
<evidence type="ECO:0000313" key="2">
    <source>
        <dbReference type="EMBL" id="GAA2154458.1"/>
    </source>
</evidence>
<accession>A0ABN3A5Q5</accession>
<feature type="transmembrane region" description="Helical" evidence="1">
    <location>
        <begin position="7"/>
        <end position="26"/>
    </location>
</feature>
<evidence type="ECO:0000313" key="3">
    <source>
        <dbReference type="Proteomes" id="UP001501771"/>
    </source>
</evidence>
<name>A0ABN3A5Q5_9ACTN</name>
<dbReference type="Proteomes" id="UP001501771">
    <property type="component" value="Unassembled WGS sequence"/>
</dbReference>
<evidence type="ECO:0000256" key="1">
    <source>
        <dbReference type="SAM" id="Phobius"/>
    </source>
</evidence>
<keyword evidence="1" id="KW-1133">Transmembrane helix</keyword>
<keyword evidence="1" id="KW-0472">Membrane</keyword>
<keyword evidence="1" id="KW-0812">Transmembrane</keyword>